<evidence type="ECO:0000313" key="3">
    <source>
        <dbReference type="EMBL" id="WBO22286.1"/>
    </source>
</evidence>
<evidence type="ECO:0000259" key="2">
    <source>
        <dbReference type="PROSITE" id="PS50072"/>
    </source>
</evidence>
<proteinExistence type="predicted"/>
<evidence type="ECO:0000313" key="4">
    <source>
        <dbReference type="Proteomes" id="UP001210865"/>
    </source>
</evidence>
<dbReference type="InterPro" id="IPR002130">
    <property type="entry name" value="Cyclophilin-type_PPIase_dom"/>
</dbReference>
<evidence type="ECO:0000256" key="1">
    <source>
        <dbReference type="SAM" id="SignalP"/>
    </source>
</evidence>
<keyword evidence="3" id="KW-0413">Isomerase</keyword>
<dbReference type="RefSeq" id="WP_270076934.1">
    <property type="nucleotide sequence ID" value="NZ_CP115174.1"/>
</dbReference>
<feature type="chain" id="PRO_5045858671" evidence="1">
    <location>
        <begin position="25"/>
        <end position="294"/>
    </location>
</feature>
<keyword evidence="4" id="KW-1185">Reference proteome</keyword>
<dbReference type="EC" id="5.2.1.8" evidence="3"/>
<protein>
    <submittedName>
        <fullName evidence="3">Peptidylprolyl isomerase</fullName>
        <ecNumber evidence="3">5.2.1.8</ecNumber>
    </submittedName>
</protein>
<dbReference type="Gene3D" id="2.40.100.10">
    <property type="entry name" value="Cyclophilin-like"/>
    <property type="match status" value="1"/>
</dbReference>
<feature type="signal peptide" evidence="1">
    <location>
        <begin position="1"/>
        <end position="24"/>
    </location>
</feature>
<dbReference type="PROSITE" id="PS50072">
    <property type="entry name" value="CSA_PPIASE_2"/>
    <property type="match status" value="1"/>
</dbReference>
<gene>
    <name evidence="3" type="ORF">PBT88_19415</name>
</gene>
<dbReference type="Proteomes" id="UP001210865">
    <property type="component" value="Chromosome"/>
</dbReference>
<sequence>MHRYLLTPLLASVLLAAASPPATPASPAEIVARAPAAAWRAVDPDNLLVMDLANGRHVAMELAPGFAPVHVANIKALVRAHWFDGSAVVRVQDNYVVQWAATGESRPLPAGVVAHPHAEYDRPAAGLAVRPLGYRDAYAPQVGHAEGWPVASDGRRTWLTHCYGMLGVGRDMAPDTGNGAELYTVIGQAPRHLDRNVALVGRIVDGIEGLTALPRGTGDLGFYTDPKMDLTISRVQLASDMPIADRPRYQVMRSESPAFAAYVAARANRHDAFFVHPAGAIDLCNAPVPTRRAP</sequence>
<keyword evidence="1" id="KW-0732">Signal</keyword>
<accession>A0ABY7NL73</accession>
<reference evidence="3 4" key="1">
    <citation type="submission" date="2022-12" db="EMBL/GenBank/DDBJ databases">
        <title>Sphingomonas abieness sp. nov., an endophytic bacterium isolated from Abies koreana.</title>
        <authorList>
            <person name="Jiang L."/>
            <person name="Lee J."/>
        </authorList>
    </citation>
    <scope>NUCLEOTIDE SEQUENCE [LARGE SCALE GENOMIC DNA]</scope>
    <source>
        <strain evidence="4">PAMB 00755</strain>
    </source>
</reference>
<feature type="domain" description="PPIase cyclophilin-type" evidence="2">
    <location>
        <begin position="58"/>
        <end position="237"/>
    </location>
</feature>
<dbReference type="Pfam" id="PF00160">
    <property type="entry name" value="Pro_isomerase"/>
    <property type="match status" value="1"/>
</dbReference>
<dbReference type="InterPro" id="IPR029000">
    <property type="entry name" value="Cyclophilin-like_dom_sf"/>
</dbReference>
<name>A0ABY7NL73_9SPHN</name>
<dbReference type="SUPFAM" id="SSF50891">
    <property type="entry name" value="Cyclophilin-like"/>
    <property type="match status" value="1"/>
</dbReference>
<dbReference type="GO" id="GO:0003755">
    <property type="term" value="F:peptidyl-prolyl cis-trans isomerase activity"/>
    <property type="evidence" value="ECO:0007669"/>
    <property type="project" value="UniProtKB-EC"/>
</dbReference>
<dbReference type="EMBL" id="CP115174">
    <property type="protein sequence ID" value="WBO22286.1"/>
    <property type="molecule type" value="Genomic_DNA"/>
</dbReference>
<organism evidence="3 4">
    <name type="scientific">Sphingomonas abietis</name>
    <dbReference type="NCBI Taxonomy" id="3012344"/>
    <lineage>
        <taxon>Bacteria</taxon>
        <taxon>Pseudomonadati</taxon>
        <taxon>Pseudomonadota</taxon>
        <taxon>Alphaproteobacteria</taxon>
        <taxon>Sphingomonadales</taxon>
        <taxon>Sphingomonadaceae</taxon>
        <taxon>Sphingomonas</taxon>
    </lineage>
</organism>